<organism evidence="2 3">
    <name type="scientific">Trapa incisa</name>
    <dbReference type="NCBI Taxonomy" id="236973"/>
    <lineage>
        <taxon>Eukaryota</taxon>
        <taxon>Viridiplantae</taxon>
        <taxon>Streptophyta</taxon>
        <taxon>Embryophyta</taxon>
        <taxon>Tracheophyta</taxon>
        <taxon>Spermatophyta</taxon>
        <taxon>Magnoliopsida</taxon>
        <taxon>eudicotyledons</taxon>
        <taxon>Gunneridae</taxon>
        <taxon>Pentapetalae</taxon>
        <taxon>rosids</taxon>
        <taxon>malvids</taxon>
        <taxon>Myrtales</taxon>
        <taxon>Lythraceae</taxon>
        <taxon>Trapa</taxon>
    </lineage>
</organism>
<dbReference type="EMBL" id="JAXIOK010000012">
    <property type="protein sequence ID" value="KAK4758599.1"/>
    <property type="molecule type" value="Genomic_DNA"/>
</dbReference>
<keyword evidence="3" id="KW-1185">Reference proteome</keyword>
<protein>
    <submittedName>
        <fullName evidence="2">Uncharacterized protein</fullName>
    </submittedName>
</protein>
<sequence length="308" mass="35096">MDSSDEDVSSAPDSEASVKNSVLYLIARCIIALLLPVIFLFILSFIVGLLVVLFGSFSVQSPISLSSQCKILSSSVDIRSSKVCELGLLNYNAKNVFNPSEKRKFRCHYDYYWASIFKVEYKDLLSGQIRLALAEAPNEALPVDCRPSFNTAWLTKDKFKVNQTYNCWYTSDISKVSIYDDSFFSCQARNPSMVEMLRRSYILFMEMLHSMLIRRTGAAGTIYWRWETIAGVIMGFSTPLISLTFLSLVQHLKSLPRICTARLLPQAVNGDFLKRACFFVVYFSFTGLLFTQYGKRLGLSFTHVYRRD</sequence>
<keyword evidence="1" id="KW-0472">Membrane</keyword>
<feature type="transmembrane region" description="Helical" evidence="1">
    <location>
        <begin position="272"/>
        <end position="293"/>
    </location>
</feature>
<accession>A0AAN7Q3N1</accession>
<dbReference type="Proteomes" id="UP001345219">
    <property type="component" value="Chromosome 15"/>
</dbReference>
<feature type="transmembrane region" description="Helical" evidence="1">
    <location>
        <begin position="22"/>
        <end position="55"/>
    </location>
</feature>
<keyword evidence="1" id="KW-0812">Transmembrane</keyword>
<evidence type="ECO:0000313" key="3">
    <source>
        <dbReference type="Proteomes" id="UP001345219"/>
    </source>
</evidence>
<evidence type="ECO:0000256" key="1">
    <source>
        <dbReference type="SAM" id="Phobius"/>
    </source>
</evidence>
<feature type="transmembrane region" description="Helical" evidence="1">
    <location>
        <begin position="229"/>
        <end position="252"/>
    </location>
</feature>
<proteinExistence type="predicted"/>
<name>A0AAN7Q3N1_9MYRT</name>
<dbReference type="PANTHER" id="PTHR36779">
    <property type="entry name" value="OSJNBA0083N12.13 PROTEIN"/>
    <property type="match status" value="1"/>
</dbReference>
<dbReference type="PANTHER" id="PTHR36779:SF1">
    <property type="entry name" value="OS04G0600400 PROTEIN"/>
    <property type="match status" value="1"/>
</dbReference>
<keyword evidence="1" id="KW-1133">Transmembrane helix</keyword>
<gene>
    <name evidence="2" type="ORF">SAY87_019900</name>
</gene>
<comment type="caution">
    <text evidence="2">The sequence shown here is derived from an EMBL/GenBank/DDBJ whole genome shotgun (WGS) entry which is preliminary data.</text>
</comment>
<reference evidence="2 3" key="1">
    <citation type="journal article" date="2023" name="Hortic Res">
        <title>Pangenome of water caltrop reveals structural variations and asymmetric subgenome divergence after allopolyploidization.</title>
        <authorList>
            <person name="Zhang X."/>
            <person name="Chen Y."/>
            <person name="Wang L."/>
            <person name="Yuan Y."/>
            <person name="Fang M."/>
            <person name="Shi L."/>
            <person name="Lu R."/>
            <person name="Comes H.P."/>
            <person name="Ma Y."/>
            <person name="Chen Y."/>
            <person name="Huang G."/>
            <person name="Zhou Y."/>
            <person name="Zheng Z."/>
            <person name="Qiu Y."/>
        </authorList>
    </citation>
    <scope>NUCLEOTIDE SEQUENCE [LARGE SCALE GENOMIC DNA]</scope>
    <source>
        <tissue evidence="2">Roots</tissue>
    </source>
</reference>
<evidence type="ECO:0000313" key="2">
    <source>
        <dbReference type="EMBL" id="KAK4758599.1"/>
    </source>
</evidence>
<dbReference type="AlphaFoldDB" id="A0AAN7Q3N1"/>